<protein>
    <recommendedName>
        <fullName evidence="2">UPF0173 metal-dependent hydrolase GZA08_15940</fullName>
    </recommendedName>
</protein>
<keyword evidence="5" id="KW-1185">Reference proteome</keyword>
<evidence type="ECO:0000259" key="3">
    <source>
        <dbReference type="SMART" id="SM00849"/>
    </source>
</evidence>
<dbReference type="InterPro" id="IPR050114">
    <property type="entry name" value="UPF0173_UPF0282_UlaG_hydrolase"/>
</dbReference>
<feature type="domain" description="Metallo-beta-lactamase" evidence="3">
    <location>
        <begin position="7"/>
        <end position="196"/>
    </location>
</feature>
<gene>
    <name evidence="4" type="ORF">GZA08_15940</name>
</gene>
<evidence type="ECO:0000256" key="1">
    <source>
        <dbReference type="ARBA" id="ARBA00022801"/>
    </source>
</evidence>
<dbReference type="Gene3D" id="3.60.15.10">
    <property type="entry name" value="Ribonuclease Z/Hydroxyacylglutathione hydrolase-like"/>
    <property type="match status" value="1"/>
</dbReference>
<dbReference type="Proteomes" id="UP000474757">
    <property type="component" value="Unassembled WGS sequence"/>
</dbReference>
<comment type="similarity">
    <text evidence="2">Belongs to the UPF0173 family.</text>
</comment>
<dbReference type="PANTHER" id="PTHR43546">
    <property type="entry name" value="UPF0173 METAL-DEPENDENT HYDROLASE MJ1163-RELATED"/>
    <property type="match status" value="1"/>
</dbReference>
<proteinExistence type="inferred from homology"/>
<dbReference type="PANTHER" id="PTHR43546:SF3">
    <property type="entry name" value="UPF0173 METAL-DEPENDENT HYDROLASE MJ1163"/>
    <property type="match status" value="1"/>
</dbReference>
<evidence type="ECO:0000313" key="5">
    <source>
        <dbReference type="Proteomes" id="UP000474757"/>
    </source>
</evidence>
<dbReference type="Pfam" id="PF12706">
    <property type="entry name" value="Lactamase_B_2"/>
    <property type="match status" value="1"/>
</dbReference>
<organism evidence="4 5">
    <name type="scientific">Pseudoroseicyclus tamaricis</name>
    <dbReference type="NCBI Taxonomy" id="2705421"/>
    <lineage>
        <taxon>Bacteria</taxon>
        <taxon>Pseudomonadati</taxon>
        <taxon>Pseudomonadota</taxon>
        <taxon>Alphaproteobacteria</taxon>
        <taxon>Rhodobacterales</taxon>
        <taxon>Paracoccaceae</taxon>
        <taxon>Pseudoroseicyclus</taxon>
    </lineage>
</organism>
<evidence type="ECO:0000313" key="4">
    <source>
        <dbReference type="EMBL" id="NDV02462.1"/>
    </source>
</evidence>
<dbReference type="InterPro" id="IPR001279">
    <property type="entry name" value="Metallo-B-lactamas"/>
</dbReference>
<sequence length="230" mass="24799">MNIIWLGHGSFRIEIAGEVLLVDPWLEGNPVFPNERRAEAGAGATKVLLTHGHHDHASEVELIAADAGVPIVAIHELAKWLEARSNNVVRMNMGGTVRVGEVTVTMVPASHSSSIDWTGEGILPAGDPAGFVVEGEGHVIYISGDTSLMADMEWIGAHHRPDIGILSCGGHFTMDMRQAAFAAKRWFDFRHIVPGHYGTMPVLEQSPRALAAALPGVMVHELEVMGRAEI</sequence>
<dbReference type="NCBIfam" id="NF001911">
    <property type="entry name" value="PRK00685.1"/>
    <property type="match status" value="1"/>
</dbReference>
<dbReference type="EMBL" id="JAAGAB010000004">
    <property type="protein sequence ID" value="NDV02462.1"/>
    <property type="molecule type" value="Genomic_DNA"/>
</dbReference>
<dbReference type="SMART" id="SM00849">
    <property type="entry name" value="Lactamase_B"/>
    <property type="match status" value="1"/>
</dbReference>
<dbReference type="GO" id="GO:0016787">
    <property type="term" value="F:hydrolase activity"/>
    <property type="evidence" value="ECO:0007669"/>
    <property type="project" value="UniProtKB-UniRule"/>
</dbReference>
<dbReference type="RefSeq" id="WP_163895466.1">
    <property type="nucleotide sequence ID" value="NZ_JAAFYS010000004.1"/>
</dbReference>
<dbReference type="HAMAP" id="MF_00457">
    <property type="entry name" value="UPF0173"/>
    <property type="match status" value="1"/>
</dbReference>
<keyword evidence="1 2" id="KW-0378">Hydrolase</keyword>
<dbReference type="InterPro" id="IPR022877">
    <property type="entry name" value="UPF0173"/>
</dbReference>
<comment type="caution">
    <text evidence="4">The sequence shown here is derived from an EMBL/GenBank/DDBJ whole genome shotgun (WGS) entry which is preliminary data.</text>
</comment>
<reference evidence="4 5" key="1">
    <citation type="submission" date="2020-02" db="EMBL/GenBank/DDBJ databases">
        <title>Pseudoroseicyclus tamarix, sp. nov., isolated from offshore sediment of a Tamarix chinensis forest.</title>
        <authorList>
            <person name="Gai Y."/>
        </authorList>
    </citation>
    <scope>NUCLEOTIDE SEQUENCE [LARGE SCALE GENOMIC DNA]</scope>
    <source>
        <strain evidence="4 5">CLL3-39</strain>
    </source>
</reference>
<evidence type="ECO:0000256" key="2">
    <source>
        <dbReference type="HAMAP-Rule" id="MF_00457"/>
    </source>
</evidence>
<dbReference type="SUPFAM" id="SSF56281">
    <property type="entry name" value="Metallo-hydrolase/oxidoreductase"/>
    <property type="match status" value="1"/>
</dbReference>
<dbReference type="AlphaFoldDB" id="A0A6B2K3S9"/>
<dbReference type="InterPro" id="IPR036866">
    <property type="entry name" value="RibonucZ/Hydroxyglut_hydro"/>
</dbReference>
<accession>A0A6B2K3S9</accession>
<name>A0A6B2K3S9_9RHOB</name>